<evidence type="ECO:0000313" key="1">
    <source>
        <dbReference type="EMBL" id="GGF07313.1"/>
    </source>
</evidence>
<proteinExistence type="predicted"/>
<protein>
    <submittedName>
        <fullName evidence="1">Uncharacterized protein</fullName>
    </submittedName>
</protein>
<comment type="caution">
    <text evidence="1">The sequence shown here is derived from an EMBL/GenBank/DDBJ whole genome shotgun (WGS) entry which is preliminary data.</text>
</comment>
<dbReference type="Proteomes" id="UP000655016">
    <property type="component" value="Unassembled WGS sequence"/>
</dbReference>
<accession>A0ABQ1TZ48</accession>
<sequence>MQKNYLKRAYVVMGAFIKTNKKVKLFQEFVRANHLMDYTFLGESLKN</sequence>
<evidence type="ECO:0000313" key="2">
    <source>
        <dbReference type="Proteomes" id="UP000655016"/>
    </source>
</evidence>
<keyword evidence="2" id="KW-1185">Reference proteome</keyword>
<reference evidence="2" key="1">
    <citation type="journal article" date="2019" name="Int. J. Syst. Evol. Microbiol.">
        <title>The Global Catalogue of Microorganisms (GCM) 10K type strain sequencing project: providing services to taxonomists for standard genome sequencing and annotation.</title>
        <authorList>
            <consortium name="The Broad Institute Genomics Platform"/>
            <consortium name="The Broad Institute Genome Sequencing Center for Infectious Disease"/>
            <person name="Wu L."/>
            <person name="Ma J."/>
        </authorList>
    </citation>
    <scope>NUCLEOTIDE SEQUENCE [LARGE SCALE GENOMIC DNA]</scope>
    <source>
        <strain evidence="2">CGMCC 1.16060</strain>
    </source>
</reference>
<dbReference type="EMBL" id="BMKP01000003">
    <property type="protein sequence ID" value="GGF07313.1"/>
    <property type="molecule type" value="Genomic_DNA"/>
</dbReference>
<name>A0ABQ1TZ48_9FLAO</name>
<organism evidence="1 2">
    <name type="scientific">Flavobacterium limi</name>
    <dbReference type="NCBI Taxonomy" id="2045105"/>
    <lineage>
        <taxon>Bacteria</taxon>
        <taxon>Pseudomonadati</taxon>
        <taxon>Bacteroidota</taxon>
        <taxon>Flavobacteriia</taxon>
        <taxon>Flavobacteriales</taxon>
        <taxon>Flavobacteriaceae</taxon>
        <taxon>Flavobacterium</taxon>
    </lineage>
</organism>
<gene>
    <name evidence="1" type="ORF">GCM10011518_15700</name>
</gene>